<name>A0A5D3DVI1_CUCMM</name>
<evidence type="ECO:0000256" key="2">
    <source>
        <dbReference type="SAM" id="Phobius"/>
    </source>
</evidence>
<organism evidence="3 4">
    <name type="scientific">Cucumis melo var. makuwa</name>
    <name type="common">Oriental melon</name>
    <dbReference type="NCBI Taxonomy" id="1194695"/>
    <lineage>
        <taxon>Eukaryota</taxon>
        <taxon>Viridiplantae</taxon>
        <taxon>Streptophyta</taxon>
        <taxon>Embryophyta</taxon>
        <taxon>Tracheophyta</taxon>
        <taxon>Spermatophyta</taxon>
        <taxon>Magnoliopsida</taxon>
        <taxon>eudicotyledons</taxon>
        <taxon>Gunneridae</taxon>
        <taxon>Pentapetalae</taxon>
        <taxon>rosids</taxon>
        <taxon>fabids</taxon>
        <taxon>Cucurbitales</taxon>
        <taxon>Cucurbitaceae</taxon>
        <taxon>Benincaseae</taxon>
        <taxon>Cucumis</taxon>
    </lineage>
</organism>
<feature type="region of interest" description="Disordered" evidence="1">
    <location>
        <begin position="552"/>
        <end position="618"/>
    </location>
</feature>
<comment type="caution">
    <text evidence="3">The sequence shown here is derived from an EMBL/GenBank/DDBJ whole genome shotgun (WGS) entry which is preliminary data.</text>
</comment>
<keyword evidence="2" id="KW-0812">Transmembrane</keyword>
<evidence type="ECO:0000313" key="3">
    <source>
        <dbReference type="EMBL" id="TYK27756.1"/>
    </source>
</evidence>
<accession>A0A5D3DVI1</accession>
<gene>
    <name evidence="3" type="ORF">E5676_scaffold225G001140</name>
</gene>
<protein>
    <submittedName>
        <fullName evidence="3">RNA-binding protein 8A</fullName>
    </submittedName>
</protein>
<feature type="transmembrane region" description="Helical" evidence="2">
    <location>
        <begin position="471"/>
        <end position="493"/>
    </location>
</feature>
<reference evidence="3 4" key="1">
    <citation type="submission" date="2019-08" db="EMBL/GenBank/DDBJ databases">
        <title>Draft genome sequences of two oriental melons (Cucumis melo L. var makuwa).</title>
        <authorList>
            <person name="Kwon S.-Y."/>
        </authorList>
    </citation>
    <scope>NUCLEOTIDE SEQUENCE [LARGE SCALE GENOMIC DNA]</scope>
    <source>
        <strain evidence="4">cv. Chang Bougi</strain>
        <tissue evidence="3">Leaf</tissue>
    </source>
</reference>
<evidence type="ECO:0000256" key="1">
    <source>
        <dbReference type="SAM" id="MobiDB-lite"/>
    </source>
</evidence>
<evidence type="ECO:0000313" key="4">
    <source>
        <dbReference type="Proteomes" id="UP000321947"/>
    </source>
</evidence>
<feature type="transmembrane region" description="Helical" evidence="2">
    <location>
        <begin position="444"/>
        <end position="465"/>
    </location>
</feature>
<dbReference type="AlphaFoldDB" id="A0A5D3DVI1"/>
<dbReference type="Proteomes" id="UP000321947">
    <property type="component" value="Unassembled WGS sequence"/>
</dbReference>
<keyword evidence="2" id="KW-1133">Transmembrane helix</keyword>
<feature type="compositionally biased region" description="Basic and acidic residues" evidence="1">
    <location>
        <begin position="588"/>
        <end position="597"/>
    </location>
</feature>
<dbReference type="EMBL" id="SSTD01002571">
    <property type="protein sequence ID" value="TYK27756.1"/>
    <property type="molecule type" value="Genomic_DNA"/>
</dbReference>
<proteinExistence type="predicted"/>
<sequence length="618" mass="69629">MELWIEAGLAVVASVVGKPITLDLATKERHRLSYAHLEKGGINSSPNKPSRWVEKELGKRDEFTLVIRKKKELLSVRDHSKSLKVTMLNSFSSLLDVEVLYVYAYDSNIEIQWLWRHLVEITLSGMEDFDLAIWDVDLVKPSGVSPLVSLARNLHHLNPALRRHFGRHIRYLSEEVCITKESMDRAQREMAVRFEEVSLHQKSMIRRLELGDHNTAYSIILLDLVAVNYFRNSLGLQIIGYRDLSPVIDDIVQFRWFEKRCLALQTPIELEEVRKMLFSIDSGKAPSCDGFSVGFFKGKSSMFIVGVSSETASLLTGSMSFVMRQLPVHHLGLSLLLGRLAIHDGPSWNIAMSMKILWSLLANSGSLWWLRWRLTFLRGGRYGRLIVRLVDIVSSGYLVLGRGCFMTRRVGVRLDFLIFLVMMRSGGGHEFLWSWLTYGIRFRLFVRVLVLVIGEYEFLTVMVVFRPRMCGILSVLEVVRFLGLFFLLVLFVSMDPVRVFCSRALNSGCEVLLVVNQPAPLTNICLPMASADVEAVDFEPEEDDLMDEDGAAEADASPRAPFPKLKSAITGGASSSLSGGPKKTKGRGFREESDRNTRLAGSDFDSLKSADGPGPQRC</sequence>
<keyword evidence="2" id="KW-0472">Membrane</keyword>